<evidence type="ECO:0000256" key="4">
    <source>
        <dbReference type="ARBA" id="ARBA00023145"/>
    </source>
</evidence>
<evidence type="ECO:0000256" key="2">
    <source>
        <dbReference type="ARBA" id="ARBA00022729"/>
    </source>
</evidence>
<organism evidence="7 8">
    <name type="scientific">Gluconacetobacter asukensis</name>
    <dbReference type="NCBI Taxonomy" id="1017181"/>
    <lineage>
        <taxon>Bacteria</taxon>
        <taxon>Pseudomonadati</taxon>
        <taxon>Pseudomonadota</taxon>
        <taxon>Alphaproteobacteria</taxon>
        <taxon>Acetobacterales</taxon>
        <taxon>Acetobacteraceae</taxon>
        <taxon>Gluconacetobacter</taxon>
    </lineage>
</organism>
<dbReference type="PIRSF" id="PIRSF001227">
    <property type="entry name" value="Pen_acylase"/>
    <property type="match status" value="1"/>
</dbReference>
<accession>A0A7W4J3K6</accession>
<dbReference type="Proteomes" id="UP000577891">
    <property type="component" value="Unassembled WGS sequence"/>
</dbReference>
<evidence type="ECO:0000313" key="8">
    <source>
        <dbReference type="Proteomes" id="UP000577891"/>
    </source>
</evidence>
<dbReference type="PANTHER" id="PTHR34218">
    <property type="entry name" value="PEPTIDASE S45 PENICILLIN AMIDASE"/>
    <property type="match status" value="1"/>
</dbReference>
<dbReference type="EMBL" id="JABEQE010000025">
    <property type="protein sequence ID" value="MBB2174046.1"/>
    <property type="molecule type" value="Genomic_DNA"/>
</dbReference>
<evidence type="ECO:0000256" key="3">
    <source>
        <dbReference type="ARBA" id="ARBA00022801"/>
    </source>
</evidence>
<keyword evidence="8" id="KW-1185">Reference proteome</keyword>
<evidence type="ECO:0000256" key="5">
    <source>
        <dbReference type="PIRSR" id="PIRSR001227-1"/>
    </source>
</evidence>
<gene>
    <name evidence="7" type="ORF">HLH35_18330</name>
</gene>
<dbReference type="Gene3D" id="3.60.20.10">
    <property type="entry name" value="Glutamine Phosphoribosylpyrophosphate, subunit 1, domain 1"/>
    <property type="match status" value="1"/>
</dbReference>
<feature type="chain" id="PRO_5031110103" evidence="6">
    <location>
        <begin position="36"/>
        <end position="711"/>
    </location>
</feature>
<dbReference type="Gene3D" id="1.10.439.10">
    <property type="entry name" value="Penicillin Amidohydrolase, domain 1"/>
    <property type="match status" value="1"/>
</dbReference>
<name>A0A7W4J3K6_9PROT</name>
<dbReference type="PANTHER" id="PTHR34218:SF3">
    <property type="entry name" value="ACYL-HOMOSERINE LACTONE ACYLASE PVDQ"/>
    <property type="match status" value="1"/>
</dbReference>
<protein>
    <submittedName>
        <fullName evidence="7">Acylase</fullName>
    </submittedName>
</protein>
<feature type="active site" description="Nucleophile" evidence="5">
    <location>
        <position position="194"/>
    </location>
</feature>
<dbReference type="InterPro" id="IPR043146">
    <property type="entry name" value="Penicillin_amidase_N_B-knob"/>
</dbReference>
<dbReference type="Gene3D" id="2.30.120.10">
    <property type="match status" value="1"/>
</dbReference>
<keyword evidence="2 6" id="KW-0732">Signal</keyword>
<dbReference type="InterPro" id="IPR002692">
    <property type="entry name" value="S45"/>
</dbReference>
<dbReference type="InterPro" id="IPR043147">
    <property type="entry name" value="Penicillin_amidase_A-knob"/>
</dbReference>
<dbReference type="SUPFAM" id="SSF56235">
    <property type="entry name" value="N-terminal nucleophile aminohydrolases (Ntn hydrolases)"/>
    <property type="match status" value="1"/>
</dbReference>
<dbReference type="InterPro" id="IPR029055">
    <property type="entry name" value="Ntn_hydrolases_N"/>
</dbReference>
<evidence type="ECO:0000256" key="1">
    <source>
        <dbReference type="ARBA" id="ARBA00006586"/>
    </source>
</evidence>
<reference evidence="7 8" key="1">
    <citation type="submission" date="2020-04" db="EMBL/GenBank/DDBJ databases">
        <title>Description of novel Gluconacetobacter.</title>
        <authorList>
            <person name="Sombolestani A."/>
        </authorList>
    </citation>
    <scope>NUCLEOTIDE SEQUENCE [LARGE SCALE GENOMIC DNA]</scope>
    <source>
        <strain evidence="7 8">LMG 27724</strain>
    </source>
</reference>
<keyword evidence="3" id="KW-0378">Hydrolase</keyword>
<feature type="signal peptide" evidence="6">
    <location>
        <begin position="1"/>
        <end position="35"/>
    </location>
</feature>
<comment type="caution">
    <text evidence="7">The sequence shown here is derived from an EMBL/GenBank/DDBJ whole genome shotgun (WGS) entry which is preliminary data.</text>
</comment>
<dbReference type="Pfam" id="PF01804">
    <property type="entry name" value="Penicil_amidase"/>
    <property type="match status" value="1"/>
</dbReference>
<dbReference type="Gene3D" id="1.10.1400.10">
    <property type="match status" value="1"/>
</dbReference>
<comment type="similarity">
    <text evidence="1">Belongs to the peptidase S45 family.</text>
</comment>
<dbReference type="GO" id="GO:0017000">
    <property type="term" value="P:antibiotic biosynthetic process"/>
    <property type="evidence" value="ECO:0007669"/>
    <property type="project" value="InterPro"/>
</dbReference>
<dbReference type="AlphaFoldDB" id="A0A7W4J3K6"/>
<evidence type="ECO:0000256" key="6">
    <source>
        <dbReference type="SAM" id="SignalP"/>
    </source>
</evidence>
<dbReference type="InterPro" id="IPR014395">
    <property type="entry name" value="Pen/GL7ACA/AHL_acylase"/>
</dbReference>
<keyword evidence="4" id="KW-0865">Zymogen</keyword>
<dbReference type="InterPro" id="IPR023343">
    <property type="entry name" value="Penicillin_amidase_dom1"/>
</dbReference>
<sequence length="711" mass="78538">MFRSIFVPSLHKKWKSALYLGAVCSSLAMGGQGLAAPATGTGQGEILWDTFGVPHVYARTQAGAFYGFGWAQAHSHADILLRLYGTARGRAAEYWGPKEEESDRWLLANGVYNRAKIWYTQQTPDFRKDMDAFARGINDYAASHPNEIASDVKPVLPVSGVDVIAHALRLMNYVYIAAEEKMLPDPPARAAGGSNAWAIAPSRTTDGHAVLLANPHLPWATAFYTYYEAQISGPGFSIYGATQVGLPILRFAFTQDVAFTNTVNTILGATRYTLTPDGDGYRLDGRKHAFTTKTLSYKVKMPDGTVATKSFAQHYAVQGPVFKRADGSSFALYVAGLDRPGMLRQYWDMALAHNFDQFQTALKKLQIPMFNIVYADRDGHIMYLDNGILPKHEGGDFNDWNDYVRGDTSDNIPKGIVAYDDLPKIIDPSTGFVQNANDPPWVATYPRVLYPQAYPAYVAVTGPMTFRAQMSATMLAGNDKMSFDDIVSKKLNTHALMAQRVLPDLLAAAAHDNRRDVRDAVRVLSAWDGADDADSKGALLFETWARLFMGPKFSDLRNFATPWSLEDPIHTPSGLKSPAQAVDLLAQAAVETRRLYGAIDRPLGEVSRFHLGNVNLPGNGGFGNTGIFRTITWGPMKDGERTPFHGETWVSLVSFSTPMRAKGLLSYGNSSQPGSIHHTDQLSYLSNKTLRDLWLTRDEVEKHVEYIDPLR</sequence>
<dbReference type="GO" id="GO:0016811">
    <property type="term" value="F:hydrolase activity, acting on carbon-nitrogen (but not peptide) bonds, in linear amides"/>
    <property type="evidence" value="ECO:0007669"/>
    <property type="project" value="InterPro"/>
</dbReference>
<proteinExistence type="inferred from homology"/>
<evidence type="ECO:0000313" key="7">
    <source>
        <dbReference type="EMBL" id="MBB2174046.1"/>
    </source>
</evidence>